<reference evidence="8" key="3">
    <citation type="submission" date="2025-09" db="UniProtKB">
        <authorList>
            <consortium name="Ensembl"/>
        </authorList>
    </citation>
    <scope>IDENTIFICATION</scope>
</reference>
<feature type="transmembrane region" description="Helical" evidence="7">
    <location>
        <begin position="55"/>
        <end position="76"/>
    </location>
</feature>
<reference evidence="8" key="1">
    <citation type="submission" date="2021-06" db="EMBL/GenBank/DDBJ databases">
        <authorList>
            <consortium name="Wellcome Sanger Institute Data Sharing"/>
        </authorList>
    </citation>
    <scope>NUCLEOTIDE SEQUENCE [LARGE SCALE GENOMIC DNA]</scope>
</reference>
<keyword evidence="9" id="KW-1185">Reference proteome</keyword>
<keyword evidence="5 7" id="KW-0472">Membrane</keyword>
<dbReference type="InterPro" id="IPR008952">
    <property type="entry name" value="Tetraspanin_EC2_sf"/>
</dbReference>
<evidence type="ECO:0000256" key="2">
    <source>
        <dbReference type="ARBA" id="ARBA00006840"/>
    </source>
</evidence>
<dbReference type="InterPro" id="IPR018499">
    <property type="entry name" value="Tetraspanin/Peripherin"/>
</dbReference>
<dbReference type="RefSeq" id="XP_028653871.1">
    <property type="nucleotide sequence ID" value="XM_028798038.2"/>
</dbReference>
<dbReference type="InterPro" id="IPR000301">
    <property type="entry name" value="Tetraspanin_animals"/>
</dbReference>
<proteinExistence type="inferred from homology"/>
<dbReference type="Proteomes" id="UP000694620">
    <property type="component" value="Chromosome 3"/>
</dbReference>
<keyword evidence="4 7" id="KW-1133">Transmembrane helix</keyword>
<feature type="transmembrane region" description="Helical" evidence="7">
    <location>
        <begin position="83"/>
        <end position="107"/>
    </location>
</feature>
<keyword evidence="3 7" id="KW-0812">Transmembrane</keyword>
<dbReference type="PANTHER" id="PTHR19282:SF456">
    <property type="entry name" value="CD63 MOLECULE"/>
    <property type="match status" value="1"/>
</dbReference>
<dbReference type="InterPro" id="IPR018503">
    <property type="entry name" value="Tetraspanin_CS"/>
</dbReference>
<feature type="transmembrane region" description="Helical" evidence="7">
    <location>
        <begin position="12"/>
        <end position="35"/>
    </location>
</feature>
<dbReference type="Pfam" id="PF00335">
    <property type="entry name" value="Tetraspanin"/>
    <property type="match status" value="1"/>
</dbReference>
<dbReference type="SUPFAM" id="SSF48652">
    <property type="entry name" value="Tetraspanin"/>
    <property type="match status" value="1"/>
</dbReference>
<sequence>MAVEGGMKCVKFLLFFFNFIFWLCGLILMIIGIVVQVQLNKTLVISNAASSGAPIVLIVIGAIIFLVSFFGCCGAWKENHCMITMFAILLTLVFIVEIAAVIAGYVFKDKVKPALNISFQQMIKGYSQSTEIKQNVDFLQKSFQCCGGNGSSDWNNATSSNIPVSCCNTTSSPQTCNTADPSQIYSQGCVDAMDKWIQKNILIVIGVALGIAFFQLLGIIFACMLMKAIRSGYEVM</sequence>
<evidence type="ECO:0000313" key="9">
    <source>
        <dbReference type="Proteomes" id="UP000694620"/>
    </source>
</evidence>
<comment type="similarity">
    <text evidence="2 7">Belongs to the tetraspanin (TM4SF) family.</text>
</comment>
<evidence type="ECO:0000256" key="7">
    <source>
        <dbReference type="RuleBase" id="RU361218"/>
    </source>
</evidence>
<evidence type="ECO:0000256" key="3">
    <source>
        <dbReference type="ARBA" id="ARBA00022692"/>
    </source>
</evidence>
<feature type="disulfide bond" evidence="6">
    <location>
        <begin position="146"/>
        <end position="166"/>
    </location>
</feature>
<evidence type="ECO:0000256" key="4">
    <source>
        <dbReference type="ARBA" id="ARBA00022989"/>
    </source>
</evidence>
<comment type="subcellular location">
    <subcellularLocation>
        <location evidence="1 7">Membrane</location>
        <topology evidence="1 7">Multi-pass membrane protein</topology>
    </subcellularLocation>
</comment>
<evidence type="ECO:0000313" key="8">
    <source>
        <dbReference type="Ensembl" id="ENSECRP00000019444.1"/>
    </source>
</evidence>
<dbReference type="AlphaFoldDB" id="A0A8C4SLJ5"/>
<evidence type="ECO:0000256" key="6">
    <source>
        <dbReference type="PIRSR" id="PIRSR002419-1"/>
    </source>
</evidence>
<dbReference type="PIRSF" id="PIRSF002419">
    <property type="entry name" value="Tetraspanin"/>
    <property type="match status" value="1"/>
</dbReference>
<dbReference type="OrthoDB" id="10033535at2759"/>
<accession>A0A8C4SLJ5</accession>
<dbReference type="Ensembl" id="ENSECRT00000019839.1">
    <property type="protein sequence ID" value="ENSECRP00000019444.1"/>
    <property type="gene ID" value="ENSECRG00000013010.1"/>
</dbReference>
<evidence type="ECO:0000256" key="1">
    <source>
        <dbReference type="ARBA" id="ARBA00004141"/>
    </source>
</evidence>
<reference evidence="8" key="2">
    <citation type="submission" date="2025-08" db="UniProtKB">
        <authorList>
            <consortium name="Ensembl"/>
        </authorList>
    </citation>
    <scope>IDENTIFICATION</scope>
</reference>
<evidence type="ECO:0000256" key="5">
    <source>
        <dbReference type="ARBA" id="ARBA00023136"/>
    </source>
</evidence>
<name>A0A8C4SLJ5_ERPCA</name>
<dbReference type="GeneID" id="114648787"/>
<feature type="disulfide bond" evidence="6">
    <location>
        <begin position="145"/>
        <end position="189"/>
    </location>
</feature>
<keyword evidence="6" id="KW-1015">Disulfide bond</keyword>
<dbReference type="Gene3D" id="1.10.1450.10">
    <property type="entry name" value="Tetraspanin"/>
    <property type="match status" value="1"/>
</dbReference>
<dbReference type="PANTHER" id="PTHR19282">
    <property type="entry name" value="TETRASPANIN"/>
    <property type="match status" value="1"/>
</dbReference>
<dbReference type="GO" id="GO:1900746">
    <property type="term" value="P:regulation of vascular endothelial growth factor signaling pathway"/>
    <property type="evidence" value="ECO:0007669"/>
    <property type="project" value="TreeGrafter"/>
</dbReference>
<protein>
    <recommendedName>
        <fullName evidence="7">Tetraspanin</fullName>
    </recommendedName>
</protein>
<organism evidence="8 9">
    <name type="scientific">Erpetoichthys calabaricus</name>
    <name type="common">Rope fish</name>
    <name type="synonym">Calamoichthys calabaricus</name>
    <dbReference type="NCBI Taxonomy" id="27687"/>
    <lineage>
        <taxon>Eukaryota</taxon>
        <taxon>Metazoa</taxon>
        <taxon>Chordata</taxon>
        <taxon>Craniata</taxon>
        <taxon>Vertebrata</taxon>
        <taxon>Euteleostomi</taxon>
        <taxon>Actinopterygii</taxon>
        <taxon>Polypteriformes</taxon>
        <taxon>Polypteridae</taxon>
        <taxon>Erpetoichthys</taxon>
    </lineage>
</organism>
<gene>
    <name evidence="8" type="primary">CD63</name>
</gene>
<dbReference type="GO" id="GO:0005886">
    <property type="term" value="C:plasma membrane"/>
    <property type="evidence" value="ECO:0007669"/>
    <property type="project" value="TreeGrafter"/>
</dbReference>
<dbReference type="PROSITE" id="PS00421">
    <property type="entry name" value="TM4_1"/>
    <property type="match status" value="1"/>
</dbReference>
<feature type="transmembrane region" description="Helical" evidence="7">
    <location>
        <begin position="201"/>
        <end position="226"/>
    </location>
</feature>
<dbReference type="GeneTree" id="ENSGT00940000156832"/>
<dbReference type="PRINTS" id="PR00259">
    <property type="entry name" value="TMFOUR"/>
</dbReference>